<dbReference type="Gene3D" id="3.40.50.12780">
    <property type="entry name" value="N-terminal domain of ligase-like"/>
    <property type="match status" value="1"/>
</dbReference>
<accession>A0A0D7AZA2</accession>
<evidence type="ECO:0000313" key="6">
    <source>
        <dbReference type="Proteomes" id="UP000054007"/>
    </source>
</evidence>
<reference evidence="5 6" key="1">
    <citation type="journal article" date="2015" name="Fungal Genet. Biol.">
        <title>Evolution of novel wood decay mechanisms in Agaricales revealed by the genome sequences of Fistulina hepatica and Cylindrobasidium torrendii.</title>
        <authorList>
            <person name="Floudas D."/>
            <person name="Held B.W."/>
            <person name="Riley R."/>
            <person name="Nagy L.G."/>
            <person name="Koehler G."/>
            <person name="Ransdell A.S."/>
            <person name="Younus H."/>
            <person name="Chow J."/>
            <person name="Chiniquy J."/>
            <person name="Lipzen A."/>
            <person name="Tritt A."/>
            <person name="Sun H."/>
            <person name="Haridas S."/>
            <person name="LaButti K."/>
            <person name="Ohm R.A."/>
            <person name="Kues U."/>
            <person name="Blanchette R.A."/>
            <person name="Grigoriev I.V."/>
            <person name="Minto R.E."/>
            <person name="Hibbett D.S."/>
        </authorList>
    </citation>
    <scope>NUCLEOTIDE SEQUENCE [LARGE SCALE GENOMIC DNA]</scope>
    <source>
        <strain evidence="5 6">FP15055 ss-10</strain>
    </source>
</reference>
<dbReference type="Pfam" id="PF00501">
    <property type="entry name" value="AMP-binding"/>
    <property type="match status" value="1"/>
</dbReference>
<dbReference type="STRING" id="1314674.A0A0D7AZA2"/>
<name>A0A0D7AZA2_9AGAR</name>
<evidence type="ECO:0000313" key="5">
    <source>
        <dbReference type="EMBL" id="KIY63214.1"/>
    </source>
</evidence>
<dbReference type="Pfam" id="PF13193">
    <property type="entry name" value="AMP-binding_C"/>
    <property type="match status" value="1"/>
</dbReference>
<evidence type="ECO:0000256" key="1">
    <source>
        <dbReference type="ARBA" id="ARBA00006432"/>
    </source>
</evidence>
<keyword evidence="2" id="KW-0436">Ligase</keyword>
<sequence length="575" mass="62927">MTRPVKIYSSPYPSVPLVNRSVFTHLLGLETPGYVGHWPADQVVFVDASTGLKITRGQLRALALSLGYGLKHSALHAQRGETALVYAPNSLHWPVITFGTFAAGLRITLANNAYNSRELAHQYTNSGAHLVFTTEEGLQTVRETFKEIGVSAADGDKRIIIIDSLKWAGGPDVTATTASAGLVRLEDLLSLGSLTEEEKFEGQGDETTLLCYSSGTTGKPKGVETTHNNLTSIAEMVQSSTDISTHGLVLLAILPYYHIYGCVMQMFWTLRAGITTIIQARFEPEAYCRNIQNFKVSFSLVVPPVLVMLAKHPIVEKYDLRSLEVMISGAAPLGADLTHQVKTRLAKLGTHVSLSQGYGLTETSPTATMVPTKKATECIGSIGYLLPNLEARLVGEDGHDAKKGERGELWLRGPTIMKGYLKNPSATEECITKDRWFQTGDVAIRTKEGLYFIVDRKKELIKYKGFQVPPAELESVLLSHPDIADAAVIGVYSEVQATELPRAYIVPAKPLDEAQKAKFAKSVINWTRERVAKHKQLRGGVAVIDIIPKSAAGKILRRELRLKAEKETIPAKAKL</sequence>
<dbReference type="OrthoDB" id="1898221at2759"/>
<feature type="domain" description="AMP-dependent synthetase/ligase" evidence="3">
    <location>
        <begin position="38"/>
        <end position="421"/>
    </location>
</feature>
<dbReference type="AlphaFoldDB" id="A0A0D7AZA2"/>
<evidence type="ECO:0000256" key="2">
    <source>
        <dbReference type="ARBA" id="ARBA00022598"/>
    </source>
</evidence>
<keyword evidence="6" id="KW-1185">Reference proteome</keyword>
<comment type="similarity">
    <text evidence="1">Belongs to the ATP-dependent AMP-binding enzyme family.</text>
</comment>
<dbReference type="InterPro" id="IPR025110">
    <property type="entry name" value="AMP-bd_C"/>
</dbReference>
<dbReference type="PANTHER" id="PTHR24096">
    <property type="entry name" value="LONG-CHAIN-FATTY-ACID--COA LIGASE"/>
    <property type="match status" value="1"/>
</dbReference>
<dbReference type="CDD" id="cd05911">
    <property type="entry name" value="Firefly_Luc_like"/>
    <property type="match status" value="1"/>
</dbReference>
<dbReference type="InterPro" id="IPR020845">
    <property type="entry name" value="AMP-binding_CS"/>
</dbReference>
<dbReference type="GO" id="GO:0016405">
    <property type="term" value="F:CoA-ligase activity"/>
    <property type="evidence" value="ECO:0007669"/>
    <property type="project" value="TreeGrafter"/>
</dbReference>
<evidence type="ECO:0000259" key="4">
    <source>
        <dbReference type="Pfam" id="PF13193"/>
    </source>
</evidence>
<protein>
    <submittedName>
        <fullName evidence="5">AMP binding protein</fullName>
    </submittedName>
</protein>
<dbReference type="SUPFAM" id="SSF56801">
    <property type="entry name" value="Acetyl-CoA synthetase-like"/>
    <property type="match status" value="1"/>
</dbReference>
<gene>
    <name evidence="5" type="ORF">CYLTODRAFT_382574</name>
</gene>
<dbReference type="PANTHER" id="PTHR24096:SF149">
    <property type="entry name" value="AMP-BINDING DOMAIN-CONTAINING PROTEIN-RELATED"/>
    <property type="match status" value="1"/>
</dbReference>
<dbReference type="InterPro" id="IPR045851">
    <property type="entry name" value="AMP-bd_C_sf"/>
</dbReference>
<organism evidence="5 6">
    <name type="scientific">Cylindrobasidium torrendii FP15055 ss-10</name>
    <dbReference type="NCBI Taxonomy" id="1314674"/>
    <lineage>
        <taxon>Eukaryota</taxon>
        <taxon>Fungi</taxon>
        <taxon>Dikarya</taxon>
        <taxon>Basidiomycota</taxon>
        <taxon>Agaricomycotina</taxon>
        <taxon>Agaricomycetes</taxon>
        <taxon>Agaricomycetidae</taxon>
        <taxon>Agaricales</taxon>
        <taxon>Marasmiineae</taxon>
        <taxon>Physalacriaceae</taxon>
        <taxon>Cylindrobasidium</taxon>
    </lineage>
</organism>
<evidence type="ECO:0000259" key="3">
    <source>
        <dbReference type="Pfam" id="PF00501"/>
    </source>
</evidence>
<dbReference type="InterPro" id="IPR000873">
    <property type="entry name" value="AMP-dep_synth/lig_dom"/>
</dbReference>
<feature type="domain" description="AMP-binding enzyme C-terminal" evidence="4">
    <location>
        <begin position="472"/>
        <end position="554"/>
    </location>
</feature>
<dbReference type="PROSITE" id="PS00455">
    <property type="entry name" value="AMP_BINDING"/>
    <property type="match status" value="1"/>
</dbReference>
<dbReference type="InterPro" id="IPR042099">
    <property type="entry name" value="ANL_N_sf"/>
</dbReference>
<dbReference type="Proteomes" id="UP000054007">
    <property type="component" value="Unassembled WGS sequence"/>
</dbReference>
<proteinExistence type="inferred from homology"/>
<dbReference type="Gene3D" id="3.30.300.30">
    <property type="match status" value="1"/>
</dbReference>
<dbReference type="EMBL" id="KN880712">
    <property type="protein sequence ID" value="KIY63214.1"/>
    <property type="molecule type" value="Genomic_DNA"/>
</dbReference>